<comment type="caution">
    <text evidence="1">The sequence shown here is derived from an EMBL/GenBank/DDBJ whole genome shotgun (WGS) entry which is preliminary data.</text>
</comment>
<reference evidence="1 2" key="1">
    <citation type="submission" date="2016-11" db="EMBL/GenBank/DDBJ databases">
        <title>Study of marine rhodopsin-containing bacteria.</title>
        <authorList>
            <person name="Yoshizawa S."/>
            <person name="Kumagai Y."/>
            <person name="Kogure K."/>
        </authorList>
    </citation>
    <scope>NUCLEOTIDE SEQUENCE [LARGE SCALE GENOMIC DNA]</scope>
    <source>
        <strain evidence="1 2">SAORIC-28</strain>
    </source>
</reference>
<dbReference type="RefSeq" id="WP_095511526.1">
    <property type="nucleotide sequence ID" value="NZ_MQWD01000001.1"/>
</dbReference>
<organism evidence="1 2">
    <name type="scientific">Rubrivirga marina</name>
    <dbReference type="NCBI Taxonomy" id="1196024"/>
    <lineage>
        <taxon>Bacteria</taxon>
        <taxon>Pseudomonadati</taxon>
        <taxon>Rhodothermota</taxon>
        <taxon>Rhodothermia</taxon>
        <taxon>Rhodothermales</taxon>
        <taxon>Rubricoccaceae</taxon>
        <taxon>Rubrivirga</taxon>
    </lineage>
</organism>
<gene>
    <name evidence="1" type="ORF">BSZ37_16105</name>
</gene>
<name>A0A271J4H5_9BACT</name>
<accession>A0A271J4H5</accession>
<evidence type="ECO:0000313" key="2">
    <source>
        <dbReference type="Proteomes" id="UP000216339"/>
    </source>
</evidence>
<dbReference type="Gene3D" id="2.30.30.350">
    <property type="entry name" value="mobile metagenome of vibrio cholerae. Integron cassette protein vch_cass4"/>
    <property type="match status" value="1"/>
</dbReference>
<evidence type="ECO:0000313" key="1">
    <source>
        <dbReference type="EMBL" id="PAP77855.1"/>
    </source>
</evidence>
<proteinExistence type="predicted"/>
<protein>
    <submittedName>
        <fullName evidence="1">Uncharacterized protein</fullName>
    </submittedName>
</protein>
<dbReference type="OrthoDB" id="1524973at2"/>
<dbReference type="EMBL" id="MQWD01000001">
    <property type="protein sequence ID" value="PAP77855.1"/>
    <property type="molecule type" value="Genomic_DNA"/>
</dbReference>
<dbReference type="Proteomes" id="UP000216339">
    <property type="component" value="Unassembled WGS sequence"/>
</dbReference>
<keyword evidence="2" id="KW-1185">Reference proteome</keyword>
<sequence length="77" mass="9009">MRITDLDAGEAYVVRQSFRDDRGTLVLPGDRMTYERYRAVPVTGAFEIVFREETLVLHEDRQSDVCEHAEWFLSVDE</sequence>
<dbReference type="AlphaFoldDB" id="A0A271J4H5"/>